<reference evidence="2 3" key="1">
    <citation type="submission" date="2019-12" db="EMBL/GenBank/DDBJ databases">
        <title>Genomic-based taxomic classification of the family Erythrobacteraceae.</title>
        <authorList>
            <person name="Xu L."/>
        </authorList>
    </citation>
    <scope>NUCLEOTIDE SEQUENCE [LARGE SCALE GENOMIC DNA]</scope>
    <source>
        <strain evidence="2 3">JCM 16339</strain>
    </source>
</reference>
<proteinExistence type="predicted"/>
<sequence>MNALDAFSVLKPADDRPSGSRILHISADFPDPIEESKTKAVRWLVDLTQHQFQHEVISLNRVSPALLPFAARTLAHWGRPPCRVEQHDFPYGKCLRYQAPARGIYHQTCLLDLAERICAQQQAGPVPDLVIGHKLTVEGIVARHVAERLGRPFAVGIMGDTDLKILKARPDLAGTFARIFHEAAVVFPLAPWTLTAFEQQFGKRHGPVQMLPCATDIDRPMDPQLGGDGFVSVFHLRSHVRKNLKGMVAAMQLLSDVGPKTRLSVRGGGSPRQVELCRKAAKNLPNITFDGPIGREELGPFLNGFAGFLLPSLRESFGMVFVEALFAGLPVIYPRGAAIDGYFEGCNFAIAADAGDPASIAAAMRTIIDHQAELKGELAQWQQSPAARRFTRAQIGQSFAAAVTQAVMAR</sequence>
<dbReference type="SUPFAM" id="SSF53756">
    <property type="entry name" value="UDP-Glycosyltransferase/glycogen phosphorylase"/>
    <property type="match status" value="1"/>
</dbReference>
<evidence type="ECO:0000313" key="2">
    <source>
        <dbReference type="EMBL" id="MXO88441.1"/>
    </source>
</evidence>
<dbReference type="GO" id="GO:0016757">
    <property type="term" value="F:glycosyltransferase activity"/>
    <property type="evidence" value="ECO:0007669"/>
    <property type="project" value="TreeGrafter"/>
</dbReference>
<dbReference type="GO" id="GO:0009103">
    <property type="term" value="P:lipopolysaccharide biosynthetic process"/>
    <property type="evidence" value="ECO:0007669"/>
    <property type="project" value="TreeGrafter"/>
</dbReference>
<keyword evidence="3" id="KW-1185">Reference proteome</keyword>
<keyword evidence="1 2" id="KW-0808">Transferase</keyword>
<dbReference type="PANTHER" id="PTHR46401:SF2">
    <property type="entry name" value="GLYCOSYLTRANSFERASE WBBK-RELATED"/>
    <property type="match status" value="1"/>
</dbReference>
<evidence type="ECO:0000256" key="1">
    <source>
        <dbReference type="ARBA" id="ARBA00022679"/>
    </source>
</evidence>
<evidence type="ECO:0000313" key="3">
    <source>
        <dbReference type="Proteomes" id="UP000435243"/>
    </source>
</evidence>
<comment type="caution">
    <text evidence="2">The sequence shown here is derived from an EMBL/GenBank/DDBJ whole genome shotgun (WGS) entry which is preliminary data.</text>
</comment>
<name>A0A844ZIY5_9SPHN</name>
<dbReference type="OrthoDB" id="9790710at2"/>
<dbReference type="RefSeq" id="WP_160590646.1">
    <property type="nucleotide sequence ID" value="NZ_BAAAFP010000001.1"/>
</dbReference>
<organism evidence="2 3">
    <name type="scientific">Alteraurantiacibacter aestuarii</name>
    <dbReference type="NCBI Taxonomy" id="650004"/>
    <lineage>
        <taxon>Bacteria</taxon>
        <taxon>Pseudomonadati</taxon>
        <taxon>Pseudomonadota</taxon>
        <taxon>Alphaproteobacteria</taxon>
        <taxon>Sphingomonadales</taxon>
        <taxon>Erythrobacteraceae</taxon>
        <taxon>Alteraurantiacibacter</taxon>
    </lineage>
</organism>
<dbReference type="Gene3D" id="3.40.50.2000">
    <property type="entry name" value="Glycogen Phosphorylase B"/>
    <property type="match status" value="2"/>
</dbReference>
<dbReference type="Pfam" id="PF13692">
    <property type="entry name" value="Glyco_trans_1_4"/>
    <property type="match status" value="1"/>
</dbReference>
<gene>
    <name evidence="2" type="ORF">GRI32_06775</name>
</gene>
<dbReference type="PANTHER" id="PTHR46401">
    <property type="entry name" value="GLYCOSYLTRANSFERASE WBBK-RELATED"/>
    <property type="match status" value="1"/>
</dbReference>
<dbReference type="Proteomes" id="UP000435243">
    <property type="component" value="Unassembled WGS sequence"/>
</dbReference>
<accession>A0A844ZIY5</accession>
<protein>
    <submittedName>
        <fullName evidence="2">Glycosyltransferase</fullName>
    </submittedName>
</protein>
<dbReference type="EMBL" id="WTYY01000003">
    <property type="protein sequence ID" value="MXO88441.1"/>
    <property type="molecule type" value="Genomic_DNA"/>
</dbReference>
<dbReference type="AlphaFoldDB" id="A0A844ZIY5"/>